<dbReference type="InterPro" id="IPR036047">
    <property type="entry name" value="F-box-like_dom_sf"/>
</dbReference>
<organism evidence="2 3">
    <name type="scientific">Crotalaria pallida</name>
    <name type="common">Smooth rattlebox</name>
    <name type="synonym">Crotalaria striata</name>
    <dbReference type="NCBI Taxonomy" id="3830"/>
    <lineage>
        <taxon>Eukaryota</taxon>
        <taxon>Viridiplantae</taxon>
        <taxon>Streptophyta</taxon>
        <taxon>Embryophyta</taxon>
        <taxon>Tracheophyta</taxon>
        <taxon>Spermatophyta</taxon>
        <taxon>Magnoliopsida</taxon>
        <taxon>eudicotyledons</taxon>
        <taxon>Gunneridae</taxon>
        <taxon>Pentapetalae</taxon>
        <taxon>rosids</taxon>
        <taxon>fabids</taxon>
        <taxon>Fabales</taxon>
        <taxon>Fabaceae</taxon>
        <taxon>Papilionoideae</taxon>
        <taxon>50 kb inversion clade</taxon>
        <taxon>genistoids sensu lato</taxon>
        <taxon>core genistoids</taxon>
        <taxon>Crotalarieae</taxon>
        <taxon>Crotalaria</taxon>
    </lineage>
</organism>
<dbReference type="EMBL" id="JAYWIO010000003">
    <property type="protein sequence ID" value="KAK7277021.1"/>
    <property type="molecule type" value="Genomic_DNA"/>
</dbReference>
<dbReference type="SUPFAM" id="SSF50978">
    <property type="entry name" value="WD40 repeat-like"/>
    <property type="match status" value="1"/>
</dbReference>
<feature type="compositionally biased region" description="Low complexity" evidence="1">
    <location>
        <begin position="1"/>
        <end position="24"/>
    </location>
</feature>
<sequence length="476" mass="52634">MSSSTHSSSSSSSSPSSSPSSTSSPDDRDNAAPDIPGPSTTTRRHHPFEGPSSSSSSRRRFMNEALPEPVVEILANQVAIDAAHYNGRLAAAPALAIIFQVCSTWREVSRSDHLWQRLTRTIWRRTYRLRDTWHHEFIYWHQTARNFATGLHSFTVPHFDPSAVSDHRHTLICRCLTLSDRHLACGFADGTVRLFDLETWAHVSTFQSIRGHRFGPFSRSVSGIIITNNSVVTFARLDGDIYVAVINEPGPRRAISGDVVNNGVLVEFAGSGRWWVGLFAGLPGRAFQIWDAQTEQLVSVGGTLTDPDTVMGWHMLTELVEPVGRIRVTEREFVVACTSSRLVCFNLMNPEVLLRDVGSATGFVVTSLDVSHEAFVVVERNGVGTVRRTGTFERLSRFRVRGSWMRGLLGCMNLGYVITYSGGGGGMRVWDIEHPVGRLCTTMAVRLGDGNSMVANQRHVAISWNDTSIQLFDFGV</sequence>
<gene>
    <name evidence="2" type="ORF">RIF29_18170</name>
</gene>
<dbReference type="Proteomes" id="UP001372338">
    <property type="component" value="Unassembled WGS sequence"/>
</dbReference>
<dbReference type="InterPro" id="IPR015943">
    <property type="entry name" value="WD40/YVTN_repeat-like_dom_sf"/>
</dbReference>
<proteinExistence type="predicted"/>
<name>A0AAN9FLR8_CROPI</name>
<dbReference type="PANTHER" id="PTHR19855">
    <property type="entry name" value="WD40 REPEAT PROTEIN 12, 37"/>
    <property type="match status" value="1"/>
</dbReference>
<dbReference type="PANTHER" id="PTHR19855:SF31">
    <property type="entry name" value="TRANSCRIPTIONAL REGULATOR STERILE APETALA"/>
    <property type="match status" value="1"/>
</dbReference>
<keyword evidence="3" id="KW-1185">Reference proteome</keyword>
<comment type="caution">
    <text evidence="2">The sequence shown here is derived from an EMBL/GenBank/DDBJ whole genome shotgun (WGS) entry which is preliminary data.</text>
</comment>
<evidence type="ECO:0000313" key="2">
    <source>
        <dbReference type="EMBL" id="KAK7277021.1"/>
    </source>
</evidence>
<evidence type="ECO:0000256" key="1">
    <source>
        <dbReference type="SAM" id="MobiDB-lite"/>
    </source>
</evidence>
<evidence type="ECO:0008006" key="4">
    <source>
        <dbReference type="Google" id="ProtNLM"/>
    </source>
</evidence>
<accession>A0AAN9FLR8</accession>
<evidence type="ECO:0000313" key="3">
    <source>
        <dbReference type="Proteomes" id="UP001372338"/>
    </source>
</evidence>
<dbReference type="SUPFAM" id="SSF81383">
    <property type="entry name" value="F-box domain"/>
    <property type="match status" value="1"/>
</dbReference>
<dbReference type="InterPro" id="IPR036322">
    <property type="entry name" value="WD40_repeat_dom_sf"/>
</dbReference>
<feature type="region of interest" description="Disordered" evidence="1">
    <location>
        <begin position="1"/>
        <end position="60"/>
    </location>
</feature>
<dbReference type="AlphaFoldDB" id="A0AAN9FLR8"/>
<protein>
    <recommendedName>
        <fullName evidence="4">Transcriptional regulator STERILE APETALA-like</fullName>
    </recommendedName>
</protein>
<reference evidence="2 3" key="1">
    <citation type="submission" date="2024-01" db="EMBL/GenBank/DDBJ databases">
        <title>The genomes of 5 underutilized Papilionoideae crops provide insights into root nodulation and disease resistanc.</title>
        <authorList>
            <person name="Yuan L."/>
        </authorList>
    </citation>
    <scope>NUCLEOTIDE SEQUENCE [LARGE SCALE GENOMIC DNA]</scope>
    <source>
        <strain evidence="2">ZHUSHIDOU_FW_LH</strain>
        <tissue evidence="2">Leaf</tissue>
    </source>
</reference>
<dbReference type="Gene3D" id="2.130.10.10">
    <property type="entry name" value="YVTN repeat-like/Quinoprotein amine dehydrogenase"/>
    <property type="match status" value="1"/>
</dbReference>